<gene>
    <name evidence="1" type="ORF">PanWU01x14_177590</name>
</gene>
<proteinExistence type="predicted"/>
<evidence type="ECO:0000313" key="1">
    <source>
        <dbReference type="EMBL" id="PON57029.1"/>
    </source>
</evidence>
<name>A0A2P5C7K9_PARAD</name>
<dbReference type="EMBL" id="JXTB01000164">
    <property type="protein sequence ID" value="PON57029.1"/>
    <property type="molecule type" value="Genomic_DNA"/>
</dbReference>
<dbReference type="AlphaFoldDB" id="A0A2P5C7K9"/>
<reference evidence="2" key="1">
    <citation type="submission" date="2016-06" db="EMBL/GenBank/DDBJ databases">
        <title>Parallel loss of symbiosis genes in relatives of nitrogen-fixing non-legume Parasponia.</title>
        <authorList>
            <person name="Van Velzen R."/>
            <person name="Holmer R."/>
            <person name="Bu F."/>
            <person name="Rutten L."/>
            <person name="Van Zeijl A."/>
            <person name="Liu W."/>
            <person name="Santuari L."/>
            <person name="Cao Q."/>
            <person name="Sharma T."/>
            <person name="Shen D."/>
            <person name="Roswanjaya Y."/>
            <person name="Wardhani T."/>
            <person name="Kalhor M.S."/>
            <person name="Jansen J."/>
            <person name="Van den Hoogen J."/>
            <person name="Gungor B."/>
            <person name="Hartog M."/>
            <person name="Hontelez J."/>
            <person name="Verver J."/>
            <person name="Yang W.-C."/>
            <person name="Schijlen E."/>
            <person name="Repin R."/>
            <person name="Schilthuizen M."/>
            <person name="Schranz E."/>
            <person name="Heidstra R."/>
            <person name="Miyata K."/>
            <person name="Fedorova E."/>
            <person name="Kohlen W."/>
            <person name="Bisseling T."/>
            <person name="Smit S."/>
            <person name="Geurts R."/>
        </authorList>
    </citation>
    <scope>NUCLEOTIDE SEQUENCE [LARGE SCALE GENOMIC DNA]</scope>
    <source>
        <strain evidence="2">cv. WU1-14</strain>
    </source>
</reference>
<dbReference type="Proteomes" id="UP000237105">
    <property type="component" value="Unassembled WGS sequence"/>
</dbReference>
<protein>
    <submittedName>
        <fullName evidence="1">Uncharacterized protein</fullName>
    </submittedName>
</protein>
<comment type="caution">
    <text evidence="1">The sequence shown here is derived from an EMBL/GenBank/DDBJ whole genome shotgun (WGS) entry which is preliminary data.</text>
</comment>
<sequence>MKGPILSGLVKQTEVKMRPEGSKIANSRRLKLNYERVDDNSPFSSYVVFKLRYARILPSTSSIPPWSSLC</sequence>
<keyword evidence="2" id="KW-1185">Reference proteome</keyword>
<evidence type="ECO:0000313" key="2">
    <source>
        <dbReference type="Proteomes" id="UP000237105"/>
    </source>
</evidence>
<organism evidence="1 2">
    <name type="scientific">Parasponia andersonii</name>
    <name type="common">Sponia andersonii</name>
    <dbReference type="NCBI Taxonomy" id="3476"/>
    <lineage>
        <taxon>Eukaryota</taxon>
        <taxon>Viridiplantae</taxon>
        <taxon>Streptophyta</taxon>
        <taxon>Embryophyta</taxon>
        <taxon>Tracheophyta</taxon>
        <taxon>Spermatophyta</taxon>
        <taxon>Magnoliopsida</taxon>
        <taxon>eudicotyledons</taxon>
        <taxon>Gunneridae</taxon>
        <taxon>Pentapetalae</taxon>
        <taxon>rosids</taxon>
        <taxon>fabids</taxon>
        <taxon>Rosales</taxon>
        <taxon>Cannabaceae</taxon>
        <taxon>Parasponia</taxon>
    </lineage>
</organism>
<accession>A0A2P5C7K9</accession>